<organism evidence="10 11">
    <name type="scientific">Punica granatum</name>
    <name type="common">Pomegranate</name>
    <dbReference type="NCBI Taxonomy" id="22663"/>
    <lineage>
        <taxon>Eukaryota</taxon>
        <taxon>Viridiplantae</taxon>
        <taxon>Streptophyta</taxon>
        <taxon>Embryophyta</taxon>
        <taxon>Tracheophyta</taxon>
        <taxon>Spermatophyta</taxon>
        <taxon>Magnoliopsida</taxon>
        <taxon>eudicotyledons</taxon>
        <taxon>Gunneridae</taxon>
        <taxon>Pentapetalae</taxon>
        <taxon>rosids</taxon>
        <taxon>malvids</taxon>
        <taxon>Myrtales</taxon>
        <taxon>Lythraceae</taxon>
        <taxon>Punica</taxon>
    </lineage>
</organism>
<keyword evidence="11" id="KW-1185">Reference proteome</keyword>
<keyword evidence="6" id="KW-0675">Receptor</keyword>
<keyword evidence="7" id="KW-0325">Glycoprotein</keyword>
<evidence type="ECO:0000256" key="3">
    <source>
        <dbReference type="ARBA" id="ARBA00022729"/>
    </source>
</evidence>
<evidence type="ECO:0000256" key="1">
    <source>
        <dbReference type="ARBA" id="ARBA00004479"/>
    </source>
</evidence>
<evidence type="ECO:0000256" key="5">
    <source>
        <dbReference type="ARBA" id="ARBA00023136"/>
    </source>
</evidence>
<feature type="compositionally biased region" description="Polar residues" evidence="8">
    <location>
        <begin position="191"/>
        <end position="201"/>
    </location>
</feature>
<reference evidence="10 11" key="1">
    <citation type="submission" date="2017-11" db="EMBL/GenBank/DDBJ databases">
        <title>De-novo sequencing of pomegranate (Punica granatum L.) genome.</title>
        <authorList>
            <person name="Akparov Z."/>
            <person name="Amiraslanov A."/>
            <person name="Hajiyeva S."/>
            <person name="Abbasov M."/>
            <person name="Kaur K."/>
            <person name="Hamwieh A."/>
            <person name="Solovyev V."/>
            <person name="Salamov A."/>
            <person name="Braich B."/>
            <person name="Kosarev P."/>
            <person name="Mahmoud A."/>
            <person name="Hajiyev E."/>
            <person name="Babayeva S."/>
            <person name="Izzatullayeva V."/>
            <person name="Mammadov A."/>
            <person name="Mammadov A."/>
            <person name="Sharifova S."/>
            <person name="Ojaghi J."/>
            <person name="Eynullazada K."/>
            <person name="Bayramov B."/>
            <person name="Abdulazimova A."/>
            <person name="Shahmuradov I."/>
        </authorList>
    </citation>
    <scope>NUCLEOTIDE SEQUENCE [LARGE SCALE GENOMIC DNA]</scope>
    <source>
        <strain evidence="11">cv. AG2017</strain>
        <tissue evidence="10">Leaf</tissue>
    </source>
</reference>
<evidence type="ECO:0008006" key="12">
    <source>
        <dbReference type="Google" id="ProtNLM"/>
    </source>
</evidence>
<name>A0A2I0L9Y8_PUNGR</name>
<dbReference type="InterPro" id="IPR046956">
    <property type="entry name" value="RLP23-like"/>
</dbReference>
<accession>A0A2I0L9Y8</accession>
<protein>
    <recommendedName>
        <fullName evidence="12">Leucine-rich repeat-containing N-terminal plant-type domain-containing protein</fullName>
    </recommendedName>
</protein>
<sequence length="250" mass="28048">MMRDVGVLPFFFLFSAFIMILRHHSVSATVFTALTRNYNLSHSRECDDLLQLSNSFIIAEDTSGYYCDELHSINSYPTTSFWKKGTSCGSWDGVTCHMSTNHLIGLDLSCSWLGGAIHTNSTLFLLWDLRWLSLTGNNFYGSQISPRIYDTFPHWWLNDTLKAPNLTRSTTLLMGILDCVGIPSQKACGTDGQQSRPSTSPGEREEEAESGHWIEWGAVPVGYGCGLALGISASFIMWETLRPKWLVRMI</sequence>
<evidence type="ECO:0000256" key="8">
    <source>
        <dbReference type="SAM" id="MobiDB-lite"/>
    </source>
</evidence>
<dbReference type="GO" id="GO:0016020">
    <property type="term" value="C:membrane"/>
    <property type="evidence" value="ECO:0007669"/>
    <property type="project" value="UniProtKB-SubCell"/>
</dbReference>
<gene>
    <name evidence="10" type="ORF">CRG98_002114</name>
</gene>
<keyword evidence="2" id="KW-0812">Transmembrane</keyword>
<dbReference type="PANTHER" id="PTHR48061:SF46">
    <property type="entry name" value="LEUCINE-RICH REPEAT-CONTAINING N-TERMINAL PLANT-TYPE DOMAIN-CONTAINING PROTEIN"/>
    <property type="match status" value="1"/>
</dbReference>
<dbReference type="AlphaFoldDB" id="A0A2I0L9Y8"/>
<dbReference type="Gene3D" id="3.80.10.10">
    <property type="entry name" value="Ribonuclease Inhibitor"/>
    <property type="match status" value="1"/>
</dbReference>
<evidence type="ECO:0000313" key="10">
    <source>
        <dbReference type="EMBL" id="PKI77508.1"/>
    </source>
</evidence>
<evidence type="ECO:0000256" key="7">
    <source>
        <dbReference type="ARBA" id="ARBA00023180"/>
    </source>
</evidence>
<dbReference type="SUPFAM" id="SSF52058">
    <property type="entry name" value="L domain-like"/>
    <property type="match status" value="1"/>
</dbReference>
<feature type="region of interest" description="Disordered" evidence="8">
    <location>
        <begin position="187"/>
        <end position="209"/>
    </location>
</feature>
<feature type="signal peptide" evidence="9">
    <location>
        <begin position="1"/>
        <end position="28"/>
    </location>
</feature>
<dbReference type="STRING" id="22663.A0A2I0L9Y8"/>
<keyword evidence="5" id="KW-0472">Membrane</keyword>
<evidence type="ECO:0000256" key="4">
    <source>
        <dbReference type="ARBA" id="ARBA00022989"/>
    </source>
</evidence>
<dbReference type="Proteomes" id="UP000233551">
    <property type="component" value="Unassembled WGS sequence"/>
</dbReference>
<keyword evidence="4" id="KW-1133">Transmembrane helix</keyword>
<keyword evidence="3 9" id="KW-0732">Signal</keyword>
<evidence type="ECO:0000256" key="9">
    <source>
        <dbReference type="SAM" id="SignalP"/>
    </source>
</evidence>
<dbReference type="EMBL" id="PGOL01000091">
    <property type="protein sequence ID" value="PKI77508.1"/>
    <property type="molecule type" value="Genomic_DNA"/>
</dbReference>
<comment type="caution">
    <text evidence="10">The sequence shown here is derived from an EMBL/GenBank/DDBJ whole genome shotgun (WGS) entry which is preliminary data.</text>
</comment>
<comment type="subcellular location">
    <subcellularLocation>
        <location evidence="1">Membrane</location>
        <topology evidence="1">Single-pass type I membrane protein</topology>
    </subcellularLocation>
</comment>
<evidence type="ECO:0000313" key="11">
    <source>
        <dbReference type="Proteomes" id="UP000233551"/>
    </source>
</evidence>
<evidence type="ECO:0000256" key="2">
    <source>
        <dbReference type="ARBA" id="ARBA00022692"/>
    </source>
</evidence>
<dbReference type="PANTHER" id="PTHR48061">
    <property type="entry name" value="LEUCINE-RICH REPEAT RECEPTOR PROTEIN KINASE EMS1-LIKE-RELATED"/>
    <property type="match status" value="1"/>
</dbReference>
<feature type="chain" id="PRO_5014116708" description="Leucine-rich repeat-containing N-terminal plant-type domain-containing protein" evidence="9">
    <location>
        <begin position="29"/>
        <end position="250"/>
    </location>
</feature>
<evidence type="ECO:0000256" key="6">
    <source>
        <dbReference type="ARBA" id="ARBA00023170"/>
    </source>
</evidence>
<proteinExistence type="predicted"/>
<dbReference type="InterPro" id="IPR032675">
    <property type="entry name" value="LRR_dom_sf"/>
</dbReference>